<dbReference type="Pfam" id="PF03869">
    <property type="entry name" value="Arc"/>
    <property type="match status" value="1"/>
</dbReference>
<feature type="domain" description="Arc-like DNA binding" evidence="1">
    <location>
        <begin position="62"/>
        <end position="98"/>
    </location>
</feature>
<dbReference type="InterPro" id="IPR010985">
    <property type="entry name" value="Ribbon_hlx_hlx"/>
</dbReference>
<name>A0A455SEZ6_9CHLR</name>
<proteinExistence type="predicted"/>
<protein>
    <recommendedName>
        <fullName evidence="1">Arc-like DNA binding domain-containing protein</fullName>
    </recommendedName>
</protein>
<reference evidence="2" key="1">
    <citation type="submission" date="2018-12" db="EMBL/GenBank/DDBJ databases">
        <title>Novel natural products biosynthetic potential of the class Ktedonobacteria.</title>
        <authorList>
            <person name="Zheng Y."/>
            <person name="Saitou A."/>
            <person name="Wang C.M."/>
            <person name="Toyoda A."/>
            <person name="Minakuchi Y."/>
            <person name="Sekiguchi Y."/>
            <person name="Ueda K."/>
            <person name="Takano H."/>
            <person name="Sakai Y."/>
            <person name="Yokota A."/>
            <person name="Yabe S."/>
        </authorList>
    </citation>
    <scope>NUCLEOTIDE SEQUENCE</scope>
    <source>
        <strain evidence="2">COM3</strain>
    </source>
</reference>
<dbReference type="GO" id="GO:0003677">
    <property type="term" value="F:DNA binding"/>
    <property type="evidence" value="ECO:0007669"/>
    <property type="project" value="InterPro"/>
</dbReference>
<evidence type="ECO:0000313" key="2">
    <source>
        <dbReference type="EMBL" id="BBH87037.1"/>
    </source>
</evidence>
<accession>A0A455SEZ6</accession>
<dbReference type="SUPFAM" id="SSF47598">
    <property type="entry name" value="Ribbon-helix-helix"/>
    <property type="match status" value="1"/>
</dbReference>
<gene>
    <name evidence="2" type="ORF">KTC_17880</name>
</gene>
<evidence type="ECO:0000259" key="1">
    <source>
        <dbReference type="Pfam" id="PF03869"/>
    </source>
</evidence>
<dbReference type="EMBL" id="AP019376">
    <property type="protein sequence ID" value="BBH87037.1"/>
    <property type="molecule type" value="Genomic_DNA"/>
</dbReference>
<dbReference type="AlphaFoldDB" id="A0A455SEZ6"/>
<dbReference type="InterPro" id="IPR013321">
    <property type="entry name" value="Arc_rbn_hlx_hlx"/>
</dbReference>
<organism evidence="2">
    <name type="scientific">Thermosporothrix sp. COM3</name>
    <dbReference type="NCBI Taxonomy" id="2490863"/>
    <lineage>
        <taxon>Bacteria</taxon>
        <taxon>Bacillati</taxon>
        <taxon>Chloroflexota</taxon>
        <taxon>Ktedonobacteria</taxon>
        <taxon>Ktedonobacterales</taxon>
        <taxon>Thermosporotrichaceae</taxon>
        <taxon>Thermosporothrix</taxon>
    </lineage>
</organism>
<sequence length="125" mass="14231">MENKGKCSPYRFLGSTVALSPLRHLPDVVRAFWGERGRRGLAKTGMQWYTPIMDEDTKKTTVYLPAQVHKALQELAKRDKRSFNSELVVALEQFIRKEKGKDASQNVYVSLVPDQTPGRETHLDA</sequence>
<dbReference type="GO" id="GO:0006355">
    <property type="term" value="P:regulation of DNA-templated transcription"/>
    <property type="evidence" value="ECO:0007669"/>
    <property type="project" value="InterPro"/>
</dbReference>
<dbReference type="InterPro" id="IPR005569">
    <property type="entry name" value="Arc_DNA-bd_dom"/>
</dbReference>
<dbReference type="Gene3D" id="1.10.1220.10">
    <property type="entry name" value="Met repressor-like"/>
    <property type="match status" value="1"/>
</dbReference>